<feature type="domain" description="Spore protein YkvP/CgeB glycosyl transferase-like" evidence="2">
    <location>
        <begin position="204"/>
        <end position="339"/>
    </location>
</feature>
<evidence type="ECO:0000259" key="1">
    <source>
        <dbReference type="Pfam" id="PF12996"/>
    </source>
</evidence>
<evidence type="ECO:0000313" key="3">
    <source>
        <dbReference type="EMBL" id="OBR92847.1"/>
    </source>
</evidence>
<protein>
    <submittedName>
        <fullName evidence="3">Spore protein YkvP</fullName>
    </submittedName>
</protein>
<organism evidence="3 4">
    <name type="scientific">Clostridium ragsdalei P11</name>
    <dbReference type="NCBI Taxonomy" id="1353534"/>
    <lineage>
        <taxon>Bacteria</taxon>
        <taxon>Bacillati</taxon>
        <taxon>Bacillota</taxon>
        <taxon>Clostridia</taxon>
        <taxon>Eubacteriales</taxon>
        <taxon>Clostridiaceae</taxon>
        <taxon>Clostridium</taxon>
    </lineage>
</organism>
<dbReference type="InterPro" id="IPR055259">
    <property type="entry name" value="YkvP/CgeB_Glyco_trans-like"/>
</dbReference>
<name>A0A1A6AS08_9CLOT</name>
<proteinExistence type="predicted"/>
<dbReference type="SUPFAM" id="SSF53756">
    <property type="entry name" value="UDP-Glycosyltransferase/glycogen phosphorylase"/>
    <property type="match status" value="1"/>
</dbReference>
<dbReference type="AlphaFoldDB" id="A0A1A6AS08"/>
<comment type="caution">
    <text evidence="3">The sequence shown here is derived from an EMBL/GenBank/DDBJ whole genome shotgun (WGS) entry which is preliminary data.</text>
</comment>
<dbReference type="Gene3D" id="3.40.50.2000">
    <property type="entry name" value="Glycogen Phosphorylase B"/>
    <property type="match status" value="1"/>
</dbReference>
<evidence type="ECO:0000259" key="2">
    <source>
        <dbReference type="Pfam" id="PF13524"/>
    </source>
</evidence>
<accession>A0A1A6AS08</accession>
<dbReference type="Proteomes" id="UP000093954">
    <property type="component" value="Unassembled WGS sequence"/>
</dbReference>
<dbReference type="Pfam" id="PF13524">
    <property type="entry name" value="Glyco_trans_1_2"/>
    <property type="match status" value="1"/>
</dbReference>
<sequence>MYEKGIMVLIADGDWKHILLENSSIKEGFNMRILFLESHPMWIYGLPNGFRDLGHEVKVSGTLTEKNIPEMISKFKPNLIVTMSWTSENTNEKLKWIRKYVKLSKIPLIYWSTEDPAYTACFSLPLIQKILPDFVFTICKEKVDYFKKLGIKAAHLGFGYHESVHHPVDSCDKYKVSIAVVANGYDKYIEAHPDCCRNASLKVLVNPILKNNMRIDFWGRYWDKMNSIVNFDIPKEWIHGYLPYTEANKVYSSADIVIGLQNRQLTQRTYEILASEGFLLTNDTQVVKQLFKNGRDLVISSSEEETLKLVDYYLSHPKEREKIRKNGRKAVECCSYKYKAEYIIKVLKEQKILPINIK</sequence>
<reference evidence="3 4" key="1">
    <citation type="journal article" date="2012" name="Front. Microbiol.">
        <title>Draft Genome Sequence of the Virulent Strain 01-B526 of the Fish Pathogen Aeromonas salmonicida.</title>
        <authorList>
            <person name="Charette S.J."/>
            <person name="Brochu F."/>
            <person name="Boyle B."/>
            <person name="Filion G."/>
            <person name="Tanaka K.H."/>
            <person name="Derome N."/>
        </authorList>
    </citation>
    <scope>NUCLEOTIDE SEQUENCE [LARGE SCALE GENOMIC DNA]</scope>
    <source>
        <strain evidence="3 4">P11</strain>
    </source>
</reference>
<dbReference type="EMBL" id="LROS01000022">
    <property type="protein sequence ID" value="OBR92847.1"/>
    <property type="molecule type" value="Genomic_DNA"/>
</dbReference>
<evidence type="ECO:0000313" key="4">
    <source>
        <dbReference type="Proteomes" id="UP000093954"/>
    </source>
</evidence>
<dbReference type="Pfam" id="PF12996">
    <property type="entry name" value="DUF3880"/>
    <property type="match status" value="1"/>
</dbReference>
<dbReference type="PATRIC" id="fig|1353534.3.peg.2178"/>
<dbReference type="RefSeq" id="WP_207644811.1">
    <property type="nucleotide sequence ID" value="NZ_LROS01000022.1"/>
</dbReference>
<dbReference type="InterPro" id="IPR024542">
    <property type="entry name" value="YkvP_N"/>
</dbReference>
<gene>
    <name evidence="3" type="primary">ykvP_3</name>
    <name evidence="3" type="ORF">CLRAG_21400</name>
</gene>
<keyword evidence="4" id="KW-1185">Reference proteome</keyword>
<feature type="domain" description="Spore protein YkvP N-terminal" evidence="1">
    <location>
        <begin position="33"/>
        <end position="139"/>
    </location>
</feature>